<dbReference type="GO" id="GO:0015914">
    <property type="term" value="P:phospholipid transport"/>
    <property type="evidence" value="ECO:0007669"/>
    <property type="project" value="TreeGrafter"/>
</dbReference>
<feature type="region of interest" description="Disordered" evidence="2">
    <location>
        <begin position="88"/>
        <end position="118"/>
    </location>
</feature>
<comment type="caution">
    <text evidence="4">The sequence shown here is derived from an EMBL/GenBank/DDBJ whole genome shotgun (WGS) entry which is preliminary data.</text>
</comment>
<dbReference type="EMBL" id="AGUE01000047">
    <property type="protein sequence ID" value="EHL01666.1"/>
    <property type="molecule type" value="Genomic_DNA"/>
</dbReference>
<evidence type="ECO:0000259" key="3">
    <source>
        <dbReference type="Pfam" id="PF10296"/>
    </source>
</evidence>
<dbReference type="GO" id="GO:0032865">
    <property type="term" value="C:ERMES complex"/>
    <property type="evidence" value="ECO:0007669"/>
    <property type="project" value="TreeGrafter"/>
</dbReference>
<accession>H0EIE5</accession>
<reference evidence="4 5" key="1">
    <citation type="journal article" date="2012" name="Eukaryot. Cell">
        <title>Genome sequence of the fungus Glarea lozoyensis: the first genome sequence of a species from the Helotiaceae family.</title>
        <authorList>
            <person name="Youssar L."/>
            <person name="Gruening B.A."/>
            <person name="Erxleben A."/>
            <person name="Guenther S."/>
            <person name="Huettel W."/>
        </authorList>
    </citation>
    <scope>NUCLEOTIDE SEQUENCE [LARGE SCALE GENOMIC DNA]</scope>
    <source>
        <strain evidence="5">ATCC 74030 / MF5533</strain>
    </source>
</reference>
<evidence type="ECO:0000256" key="1">
    <source>
        <dbReference type="ARBA" id="ARBA00004586"/>
    </source>
</evidence>
<protein>
    <submittedName>
        <fullName evidence="4">Putative Maintenance of mitochondrial morphology protein 1</fullName>
    </submittedName>
</protein>
<evidence type="ECO:0000313" key="4">
    <source>
        <dbReference type="EMBL" id="EHL01666.1"/>
    </source>
</evidence>
<feature type="domain" description="MMM1" evidence="3">
    <location>
        <begin position="38"/>
        <end position="92"/>
    </location>
</feature>
<sequence>MTTAEVPIQRVESSIGDEVAVELPEAFGCGLARCFGYLSIRSLVGSRSRLQDVPKIASLVEARLHTWFDERCVEPRFQQIELPSLWPRKKNTRNAEGASEPASISRAKGKEMERDLREEARREVEAEVRARQEVEGVEDDGLRWRRRARGDEFEYDLIVHFIV</sequence>
<dbReference type="PANTHER" id="PTHR13466">
    <property type="entry name" value="TEX2 PROTEIN-RELATED"/>
    <property type="match status" value="1"/>
</dbReference>
<dbReference type="InParanoid" id="H0EIE5"/>
<comment type="subcellular location">
    <subcellularLocation>
        <location evidence="1">Endoplasmic reticulum membrane</location>
    </subcellularLocation>
</comment>
<name>H0EIE5_GLAL7</name>
<evidence type="ECO:0000256" key="2">
    <source>
        <dbReference type="SAM" id="MobiDB-lite"/>
    </source>
</evidence>
<dbReference type="GO" id="GO:1990456">
    <property type="term" value="P:mitochondrion-endoplasmic reticulum membrane tethering"/>
    <property type="evidence" value="ECO:0007669"/>
    <property type="project" value="TreeGrafter"/>
</dbReference>
<organism evidence="4 5">
    <name type="scientific">Glarea lozoyensis (strain ATCC 74030 / MF5533)</name>
    <dbReference type="NCBI Taxonomy" id="1104152"/>
    <lineage>
        <taxon>Eukaryota</taxon>
        <taxon>Fungi</taxon>
        <taxon>Dikarya</taxon>
        <taxon>Ascomycota</taxon>
        <taxon>Pezizomycotina</taxon>
        <taxon>Leotiomycetes</taxon>
        <taxon>Helotiales</taxon>
        <taxon>Helotiaceae</taxon>
        <taxon>Glarea</taxon>
    </lineage>
</organism>
<dbReference type="HOGENOM" id="CLU_1627221_0_0_1"/>
<evidence type="ECO:0000313" key="5">
    <source>
        <dbReference type="Proteomes" id="UP000005446"/>
    </source>
</evidence>
<dbReference type="PANTHER" id="PTHR13466:SF0">
    <property type="entry name" value="SMP-LTD DOMAIN-CONTAINING PROTEIN"/>
    <property type="match status" value="1"/>
</dbReference>
<proteinExistence type="predicted"/>
<dbReference type="GO" id="GO:0005789">
    <property type="term" value="C:endoplasmic reticulum membrane"/>
    <property type="evidence" value="ECO:0007669"/>
    <property type="project" value="UniProtKB-SubCell"/>
</dbReference>
<dbReference type="OrthoDB" id="5599157at2759"/>
<dbReference type="Pfam" id="PF10296">
    <property type="entry name" value="MMM1"/>
    <property type="match status" value="1"/>
</dbReference>
<keyword evidence="5" id="KW-1185">Reference proteome</keyword>
<dbReference type="Proteomes" id="UP000005446">
    <property type="component" value="Unassembled WGS sequence"/>
</dbReference>
<feature type="compositionally biased region" description="Basic and acidic residues" evidence="2">
    <location>
        <begin position="108"/>
        <end position="118"/>
    </location>
</feature>
<dbReference type="InterPro" id="IPR019411">
    <property type="entry name" value="MMM1_dom"/>
</dbReference>
<dbReference type="AlphaFoldDB" id="H0EIE5"/>
<gene>
    <name evidence="4" type="ORF">M7I_2300</name>
</gene>
<dbReference type="GO" id="GO:0008289">
    <property type="term" value="F:lipid binding"/>
    <property type="evidence" value="ECO:0007669"/>
    <property type="project" value="TreeGrafter"/>
</dbReference>